<proteinExistence type="predicted"/>
<comment type="caution">
    <text evidence="1">The sequence shown here is derived from an EMBL/GenBank/DDBJ whole genome shotgun (WGS) entry which is preliminary data.</text>
</comment>
<organism evidence="1 2">
    <name type="scientific">Lentinula aff. lateritia</name>
    <dbReference type="NCBI Taxonomy" id="2804960"/>
    <lineage>
        <taxon>Eukaryota</taxon>
        <taxon>Fungi</taxon>
        <taxon>Dikarya</taxon>
        <taxon>Basidiomycota</taxon>
        <taxon>Agaricomycotina</taxon>
        <taxon>Agaricomycetes</taxon>
        <taxon>Agaricomycetidae</taxon>
        <taxon>Agaricales</taxon>
        <taxon>Marasmiineae</taxon>
        <taxon>Omphalotaceae</taxon>
        <taxon>Lentinula</taxon>
    </lineage>
</organism>
<keyword evidence="2" id="KW-1185">Reference proteome</keyword>
<accession>A0ACC1TJE2</accession>
<sequence>MTFASTMKAEEAAKKKAEVVEQRRRLAEAAITRSQRGTSPSRTSASPARPVVKLKRMVKGKGKEQAWAEAIGGDPDDSRDGNDEEQAPCKRCRSKKISCQKQAGKRSSIILSKQRDGPPGEHMAVMESQMAQGLANLRALREAHSRSQQHLLAMASPAALGPSRMVSERLRDLKRRRMVEHSDEEEEEKEEEEEDEASAPKKVKTVASEKGKEQEV</sequence>
<dbReference type="Proteomes" id="UP001163835">
    <property type="component" value="Unassembled WGS sequence"/>
</dbReference>
<dbReference type="EMBL" id="MU795765">
    <property type="protein sequence ID" value="KAJ3804894.1"/>
    <property type="molecule type" value="Genomic_DNA"/>
</dbReference>
<reference evidence="1" key="1">
    <citation type="submission" date="2022-09" db="EMBL/GenBank/DDBJ databases">
        <title>A Global Phylogenomic Analysis of the Shiitake Genus Lentinula.</title>
        <authorList>
            <consortium name="DOE Joint Genome Institute"/>
            <person name="Sierra-Patev S."/>
            <person name="Min B."/>
            <person name="Naranjo-Ortiz M."/>
            <person name="Looney B."/>
            <person name="Konkel Z."/>
            <person name="Slot J.C."/>
            <person name="Sakamoto Y."/>
            <person name="Steenwyk J.L."/>
            <person name="Rokas A."/>
            <person name="Carro J."/>
            <person name="Camarero S."/>
            <person name="Ferreira P."/>
            <person name="Molpeceres G."/>
            <person name="Ruiz-Duenas F.J."/>
            <person name="Serrano A."/>
            <person name="Henrissat B."/>
            <person name="Drula E."/>
            <person name="Hughes K.W."/>
            <person name="Mata J.L."/>
            <person name="Ishikawa N.K."/>
            <person name="Vargas-Isla R."/>
            <person name="Ushijima S."/>
            <person name="Smith C.A."/>
            <person name="Ahrendt S."/>
            <person name="Andreopoulos W."/>
            <person name="He G."/>
            <person name="Labutti K."/>
            <person name="Lipzen A."/>
            <person name="Ng V."/>
            <person name="Riley R."/>
            <person name="Sandor L."/>
            <person name="Barry K."/>
            <person name="Martinez A.T."/>
            <person name="Xiao Y."/>
            <person name="Gibbons J.G."/>
            <person name="Terashima K."/>
            <person name="Grigoriev I.V."/>
            <person name="Hibbett D.S."/>
        </authorList>
    </citation>
    <scope>NUCLEOTIDE SEQUENCE</scope>
    <source>
        <strain evidence="1">TMI1499</strain>
    </source>
</reference>
<evidence type="ECO:0000313" key="1">
    <source>
        <dbReference type="EMBL" id="KAJ3804894.1"/>
    </source>
</evidence>
<protein>
    <submittedName>
        <fullName evidence="1">Uncharacterized protein</fullName>
    </submittedName>
</protein>
<name>A0ACC1TJE2_9AGAR</name>
<evidence type="ECO:0000313" key="2">
    <source>
        <dbReference type="Proteomes" id="UP001163835"/>
    </source>
</evidence>
<gene>
    <name evidence="1" type="ORF">F5876DRAFT_82459</name>
</gene>